<dbReference type="EMBL" id="ABVL01000022">
    <property type="protein sequence ID" value="EDY17271.1"/>
    <property type="molecule type" value="Genomic_DNA"/>
</dbReference>
<evidence type="ECO:0008006" key="4">
    <source>
        <dbReference type="Google" id="ProtNLM"/>
    </source>
</evidence>
<feature type="chain" id="PRO_5002802592" description="Outer membrane lipoprotein carrier protein LolA" evidence="1">
    <location>
        <begin position="23"/>
        <end position="256"/>
    </location>
</feature>
<dbReference type="Proteomes" id="UP000005824">
    <property type="component" value="Unassembled WGS sequence"/>
</dbReference>
<gene>
    <name evidence="2" type="ORF">CfE428DRAFT_5289</name>
</gene>
<dbReference type="RefSeq" id="WP_006982610.1">
    <property type="nucleotide sequence ID" value="NZ_ABVL01000022.1"/>
</dbReference>
<keyword evidence="3" id="KW-1185">Reference proteome</keyword>
<evidence type="ECO:0000256" key="1">
    <source>
        <dbReference type="SAM" id="SignalP"/>
    </source>
</evidence>
<reference evidence="2 3" key="1">
    <citation type="journal article" date="2011" name="J. Bacteriol.">
        <title>Genome sequence of Chthoniobacter flavus Ellin428, an aerobic heterotrophic soil bacterium.</title>
        <authorList>
            <person name="Kant R."/>
            <person name="van Passel M.W."/>
            <person name="Palva A."/>
            <person name="Lucas S."/>
            <person name="Lapidus A."/>
            <person name="Glavina Del Rio T."/>
            <person name="Dalin E."/>
            <person name="Tice H."/>
            <person name="Bruce D."/>
            <person name="Goodwin L."/>
            <person name="Pitluck S."/>
            <person name="Larimer F.W."/>
            <person name="Land M.L."/>
            <person name="Hauser L."/>
            <person name="Sangwan P."/>
            <person name="de Vos W.M."/>
            <person name="Janssen P.H."/>
            <person name="Smidt H."/>
        </authorList>
    </citation>
    <scope>NUCLEOTIDE SEQUENCE [LARGE SCALE GENOMIC DNA]</scope>
    <source>
        <strain evidence="2 3">Ellin428</strain>
    </source>
</reference>
<keyword evidence="1" id="KW-0732">Signal</keyword>
<evidence type="ECO:0000313" key="3">
    <source>
        <dbReference type="Proteomes" id="UP000005824"/>
    </source>
</evidence>
<organism evidence="2 3">
    <name type="scientific">Chthoniobacter flavus Ellin428</name>
    <dbReference type="NCBI Taxonomy" id="497964"/>
    <lineage>
        <taxon>Bacteria</taxon>
        <taxon>Pseudomonadati</taxon>
        <taxon>Verrucomicrobiota</taxon>
        <taxon>Spartobacteria</taxon>
        <taxon>Chthoniobacterales</taxon>
        <taxon>Chthoniobacteraceae</taxon>
        <taxon>Chthoniobacter</taxon>
    </lineage>
</organism>
<evidence type="ECO:0000313" key="2">
    <source>
        <dbReference type="EMBL" id="EDY17271.1"/>
    </source>
</evidence>
<dbReference type="AlphaFoldDB" id="B4D8P9"/>
<protein>
    <recommendedName>
        <fullName evidence="4">Outer membrane lipoprotein carrier protein LolA</fullName>
    </recommendedName>
</protein>
<accession>B4D8P9</accession>
<comment type="caution">
    <text evidence="2">The sequence shown here is derived from an EMBL/GenBank/DDBJ whole genome shotgun (WGS) entry which is preliminary data.</text>
</comment>
<sequence length="256" mass="28830">MNLRLLLRSAAVLAILTTTVRAEENRYDLIGRMLMPFVNVFARTTSNPNRAMSFNLRLEQMTDLPPELAGSHAEVALEYPDKLRVHGPFMGEDIVVCRKGQQIWAYPGSKVEALLAAAAEKKKLPKVDPKFQLRPFQLPIPEQDLVLLPAVFQVKDVGSEPLDGNPCRVMDVYLMPQLTRSLKAQGWGARVWVDADAKPVRISLAKPGWMVALRFENLQFVPKLPESTWDPTTEQSGDVLRLDPKRYMQLLGTLVK</sequence>
<proteinExistence type="predicted"/>
<name>B4D8P9_9BACT</name>
<feature type="signal peptide" evidence="1">
    <location>
        <begin position="1"/>
        <end position="22"/>
    </location>
</feature>
<dbReference type="InParanoid" id="B4D8P9"/>